<dbReference type="PANTHER" id="PTHR37540">
    <property type="entry name" value="TRANSCRIPTION FACTOR (ACR-2), PUTATIVE-RELATED-RELATED"/>
    <property type="match status" value="1"/>
</dbReference>
<reference evidence="1 2" key="1">
    <citation type="submission" date="2015-07" db="EMBL/GenBank/DDBJ databases">
        <title>Emmonsia species relationships and genome sequence.</title>
        <authorList>
            <consortium name="The Broad Institute Genomics Platform"/>
            <person name="Cuomo C.A."/>
            <person name="Munoz J.F."/>
            <person name="Imamovic A."/>
            <person name="Priest M.E."/>
            <person name="Young S."/>
            <person name="Clay O.K."/>
            <person name="McEwen J.G."/>
        </authorList>
    </citation>
    <scope>NUCLEOTIDE SEQUENCE [LARGE SCALE GENOMIC DNA]</scope>
    <source>
        <strain evidence="1 2">UAMH 9510</strain>
    </source>
</reference>
<evidence type="ECO:0000313" key="2">
    <source>
        <dbReference type="Proteomes" id="UP000182235"/>
    </source>
</evidence>
<sequence>MHYDDPESPGKRQEQRCALCFKSPELCIDVSSCLLLTELNSRTTPTLGSTDARNPIQSPCPTKFFFVDESTSNKGKRSHVMRQYIQGRRKERSAALFGGLPHQLPRKPRYLAWRKVSDEEVSSVGNCQNQQTPFQSKKTVIGKTQAVPFTARPYKEFDNAPGLLSLQTTIAPTRTDPFDTLPRSFNEEDRHLMDCWILKLTSWSGQNHFMKKSVFREAMQHPVTFHVCVLTYAARYLASVRRINDSPQCSSYIFTAENMLTAYLKKGQRRGDFVSTMALTALSVQEARYGSRQKSRHYLDAAVQSLRSREQERLLGDTYTHYGRLTMFKRDLPFNMKHASQLLSFLRNAESLAYSHSRPEFISIAPRRKIIFEYMTPLHQILSGGPHPSQIPEKERVWVLKYELSSLCRVSSLVYLNKALWDQRESPEGCIRYLDCLIENVHEHLEPNFPVESFSWLLLQDICDIDLRSSDRAWFVGDIMENLKQLPQSLQFQFTELLLSFLMLKPPDFNISTEGFQCQILQFAQSDCQVQAVE</sequence>
<comment type="caution">
    <text evidence="1">The sequence shown here is derived from an EMBL/GenBank/DDBJ whole genome shotgun (WGS) entry which is preliminary data.</text>
</comment>
<keyword evidence="2" id="KW-1185">Reference proteome</keyword>
<organism evidence="1 2">
    <name type="scientific">Emergomyces pasteurianus Ep9510</name>
    <dbReference type="NCBI Taxonomy" id="1447872"/>
    <lineage>
        <taxon>Eukaryota</taxon>
        <taxon>Fungi</taxon>
        <taxon>Dikarya</taxon>
        <taxon>Ascomycota</taxon>
        <taxon>Pezizomycotina</taxon>
        <taxon>Eurotiomycetes</taxon>
        <taxon>Eurotiomycetidae</taxon>
        <taxon>Onygenales</taxon>
        <taxon>Ajellomycetaceae</taxon>
        <taxon>Emergomyces</taxon>
    </lineage>
</organism>
<proteinExistence type="predicted"/>
<name>A0A1J9QM54_9EURO</name>
<dbReference type="OrthoDB" id="4206571at2759"/>
<gene>
    <name evidence="1" type="ORF">AJ78_03536</name>
</gene>
<dbReference type="Proteomes" id="UP000182235">
    <property type="component" value="Unassembled WGS sequence"/>
</dbReference>
<dbReference type="PANTHER" id="PTHR37540:SF10">
    <property type="entry name" value="SIGMA-70 REGION 2 FAMILY PROTEIN"/>
    <property type="match status" value="1"/>
</dbReference>
<dbReference type="AlphaFoldDB" id="A0A1J9QM54"/>
<evidence type="ECO:0000313" key="1">
    <source>
        <dbReference type="EMBL" id="OJD16285.1"/>
    </source>
</evidence>
<protein>
    <submittedName>
        <fullName evidence="1">Uncharacterized protein</fullName>
    </submittedName>
</protein>
<dbReference type="EMBL" id="LGRN01000115">
    <property type="protein sequence ID" value="OJD16285.1"/>
    <property type="molecule type" value="Genomic_DNA"/>
</dbReference>
<accession>A0A1J9QM54</accession>